<sequence>MGTALLSGWHGPDGSLISNDEVAGHVGFPWIDEVVSLATKYPNFYVDTSAYAVHRIPPDFVDFLRGRGRTRVMFGTNWPMLSAEAALARLDELGLDEETTDLYLAGNARRVFKLPAAT</sequence>
<dbReference type="SUPFAM" id="SSF51556">
    <property type="entry name" value="Metallo-dependent hydrolases"/>
    <property type="match status" value="1"/>
</dbReference>
<dbReference type="EMBL" id="JBHRZH010000056">
    <property type="protein sequence ID" value="MFC3766668.1"/>
    <property type="molecule type" value="Genomic_DNA"/>
</dbReference>
<evidence type="ECO:0000313" key="3">
    <source>
        <dbReference type="Proteomes" id="UP001595699"/>
    </source>
</evidence>
<reference evidence="3" key="1">
    <citation type="journal article" date="2019" name="Int. J. Syst. Evol. Microbiol.">
        <title>The Global Catalogue of Microorganisms (GCM) 10K type strain sequencing project: providing services to taxonomists for standard genome sequencing and annotation.</title>
        <authorList>
            <consortium name="The Broad Institute Genomics Platform"/>
            <consortium name="The Broad Institute Genome Sequencing Center for Infectious Disease"/>
            <person name="Wu L."/>
            <person name="Ma J."/>
        </authorList>
    </citation>
    <scope>NUCLEOTIDE SEQUENCE [LARGE SCALE GENOMIC DNA]</scope>
    <source>
        <strain evidence="3">CGMCC 4.7241</strain>
    </source>
</reference>
<evidence type="ECO:0000259" key="1">
    <source>
        <dbReference type="Pfam" id="PF04909"/>
    </source>
</evidence>
<dbReference type="InterPro" id="IPR006680">
    <property type="entry name" value="Amidohydro-rel"/>
</dbReference>
<accession>A0ABV7YNS5</accession>
<dbReference type="Pfam" id="PF04909">
    <property type="entry name" value="Amidohydro_2"/>
    <property type="match status" value="1"/>
</dbReference>
<dbReference type="RefSeq" id="WP_205118256.1">
    <property type="nucleotide sequence ID" value="NZ_JAFBCM010000001.1"/>
</dbReference>
<name>A0ABV7YNS5_9ACTN</name>
<keyword evidence="3" id="KW-1185">Reference proteome</keyword>
<gene>
    <name evidence="2" type="ORF">ACFOUW_37975</name>
</gene>
<proteinExistence type="predicted"/>
<protein>
    <submittedName>
        <fullName evidence="2">Amidohydrolase family protein</fullName>
    </submittedName>
</protein>
<comment type="caution">
    <text evidence="2">The sequence shown here is derived from an EMBL/GenBank/DDBJ whole genome shotgun (WGS) entry which is preliminary data.</text>
</comment>
<dbReference type="InterPro" id="IPR032466">
    <property type="entry name" value="Metal_Hydrolase"/>
</dbReference>
<dbReference type="Proteomes" id="UP001595699">
    <property type="component" value="Unassembled WGS sequence"/>
</dbReference>
<organism evidence="2 3">
    <name type="scientific">Tenggerimyces flavus</name>
    <dbReference type="NCBI Taxonomy" id="1708749"/>
    <lineage>
        <taxon>Bacteria</taxon>
        <taxon>Bacillati</taxon>
        <taxon>Actinomycetota</taxon>
        <taxon>Actinomycetes</taxon>
        <taxon>Propionibacteriales</taxon>
        <taxon>Nocardioidaceae</taxon>
        <taxon>Tenggerimyces</taxon>
    </lineage>
</organism>
<dbReference type="Gene3D" id="3.20.20.140">
    <property type="entry name" value="Metal-dependent hydrolases"/>
    <property type="match status" value="1"/>
</dbReference>
<evidence type="ECO:0000313" key="2">
    <source>
        <dbReference type="EMBL" id="MFC3766668.1"/>
    </source>
</evidence>
<feature type="domain" description="Amidohydrolase-related" evidence="1">
    <location>
        <begin position="22"/>
        <end position="114"/>
    </location>
</feature>